<evidence type="ECO:0000313" key="3">
    <source>
        <dbReference type="Proteomes" id="UP000184384"/>
    </source>
</evidence>
<dbReference type="EMBL" id="PVUB01000005">
    <property type="protein sequence ID" value="PRZ23320.1"/>
    <property type="molecule type" value="Genomic_DNA"/>
</dbReference>
<reference evidence="1 4" key="3">
    <citation type="submission" date="2018-03" db="EMBL/GenBank/DDBJ databases">
        <title>Genomic Encyclopedia of Archaeal and Bacterial Type Strains, Phase II (KMG-II): from individual species to whole genera.</title>
        <authorList>
            <person name="Goeker M."/>
        </authorList>
    </citation>
    <scope>NUCLEOTIDE SEQUENCE [LARGE SCALE GENOMIC DNA]</scope>
    <source>
        <strain evidence="1 4">DSM 17797</strain>
    </source>
</reference>
<protein>
    <submittedName>
        <fullName evidence="2">Uncharacterized protein</fullName>
    </submittedName>
</protein>
<sequence>MALTIGSKLFKKQYLSTILDFRIMKFLRFFILLLTVASCATKKYIDKQGLAKGIKSATEETYVVVDDQKRLVHQKQMIFTRNGRIKYSKTVDASGHLVQETKKKLWFVVEIYPDKEAYYCKTRWKPKQRERISCYTKKRYKQNESVYHYNTDGTIAKIVDHFAPFHKAYFYYTNKERSKIVIRDKNEALIDEVLLYCVTKDEKGNCLKEIRISTKTNRTEETILKLHYH</sequence>
<organism evidence="2 3">
    <name type="scientific">Flavobacterium granuli</name>
    <dbReference type="NCBI Taxonomy" id="280093"/>
    <lineage>
        <taxon>Bacteria</taxon>
        <taxon>Pseudomonadati</taxon>
        <taxon>Bacteroidota</taxon>
        <taxon>Flavobacteriia</taxon>
        <taxon>Flavobacteriales</taxon>
        <taxon>Flavobacteriaceae</taxon>
        <taxon>Flavobacterium</taxon>
    </lineage>
</organism>
<reference evidence="2" key="2">
    <citation type="submission" date="2016-11" db="EMBL/GenBank/DDBJ databases">
        <authorList>
            <person name="Jaros S."/>
            <person name="Januszkiewicz K."/>
            <person name="Wedrychowicz H."/>
        </authorList>
    </citation>
    <scope>NUCLEOTIDE SEQUENCE [LARGE SCALE GENOMIC DNA]</scope>
    <source>
        <strain evidence="2">DSM 19729</strain>
    </source>
</reference>
<evidence type="ECO:0000313" key="1">
    <source>
        <dbReference type="EMBL" id="PRZ23320.1"/>
    </source>
</evidence>
<proteinExistence type="predicted"/>
<dbReference type="EMBL" id="FQWO01000005">
    <property type="protein sequence ID" value="SHG90184.1"/>
    <property type="molecule type" value="Genomic_DNA"/>
</dbReference>
<dbReference type="AlphaFoldDB" id="A0A1M5NKP6"/>
<gene>
    <name evidence="1" type="ORF">BC624_10542</name>
    <name evidence="2" type="ORF">SAMN05443373_10542</name>
</gene>
<name>A0A1M5NKP6_9FLAO</name>
<dbReference type="Proteomes" id="UP000184384">
    <property type="component" value="Unassembled WGS sequence"/>
</dbReference>
<accession>A0A1M5NKP6</accession>
<reference evidence="3" key="1">
    <citation type="submission" date="2016-11" db="EMBL/GenBank/DDBJ databases">
        <authorList>
            <person name="Varghese N."/>
            <person name="Submissions S."/>
        </authorList>
    </citation>
    <scope>NUCLEOTIDE SEQUENCE [LARGE SCALE GENOMIC DNA]</scope>
    <source>
        <strain evidence="3">DSM 19729</strain>
    </source>
</reference>
<keyword evidence="4" id="KW-1185">Reference proteome</keyword>
<dbReference type="Proteomes" id="UP000237771">
    <property type="component" value="Unassembled WGS sequence"/>
</dbReference>
<evidence type="ECO:0000313" key="4">
    <source>
        <dbReference type="Proteomes" id="UP000237771"/>
    </source>
</evidence>
<evidence type="ECO:0000313" key="2">
    <source>
        <dbReference type="EMBL" id="SHG90184.1"/>
    </source>
</evidence>